<comment type="caution">
    <text evidence="3">The sequence shown here is derived from an EMBL/GenBank/DDBJ whole genome shotgun (WGS) entry which is preliminary data.</text>
</comment>
<gene>
    <name evidence="3" type="ORF">K9B37_21325</name>
</gene>
<organism evidence="3 4">
    <name type="scientific">Microvirga puerhi</name>
    <dbReference type="NCBI Taxonomy" id="2876078"/>
    <lineage>
        <taxon>Bacteria</taxon>
        <taxon>Pseudomonadati</taxon>
        <taxon>Pseudomonadota</taxon>
        <taxon>Alphaproteobacteria</taxon>
        <taxon>Hyphomicrobiales</taxon>
        <taxon>Methylobacteriaceae</taxon>
        <taxon>Microvirga</taxon>
    </lineage>
</organism>
<dbReference type="Pfam" id="PF00582">
    <property type="entry name" value="Usp"/>
    <property type="match status" value="1"/>
</dbReference>
<evidence type="ECO:0000313" key="3">
    <source>
        <dbReference type="EMBL" id="MBZ6078805.1"/>
    </source>
</evidence>
<evidence type="ECO:0000259" key="2">
    <source>
        <dbReference type="Pfam" id="PF00582"/>
    </source>
</evidence>
<accession>A0ABS7VUL0</accession>
<dbReference type="PRINTS" id="PR01438">
    <property type="entry name" value="UNVRSLSTRESS"/>
</dbReference>
<name>A0ABS7VUL0_9HYPH</name>
<dbReference type="RefSeq" id="WP_224315553.1">
    <property type="nucleotide sequence ID" value="NZ_JAIRBM010000022.1"/>
</dbReference>
<reference evidence="3 4" key="1">
    <citation type="submission" date="2021-09" db="EMBL/GenBank/DDBJ databases">
        <title>The complete genome sequence of a new microorganism.</title>
        <authorList>
            <person name="Zi Z."/>
        </authorList>
    </citation>
    <scope>NUCLEOTIDE SEQUENCE [LARGE SCALE GENOMIC DNA]</scope>
    <source>
        <strain evidence="3 4">WGZ8</strain>
    </source>
</reference>
<dbReference type="PANTHER" id="PTHR46268:SF15">
    <property type="entry name" value="UNIVERSAL STRESS PROTEIN HP_0031"/>
    <property type="match status" value="1"/>
</dbReference>
<sequence length="171" mass="18688">MFRHILIPTDGSPLSGEAIAYGVKLASGTSIRITFLTVTEPFHTFSFEAAQLQETEASYRDALNREAARRLEEAEKAATSAQVSCGALHAEDDQPYEAIIRTAKEKGCDLILMASHGRRGISALVLGSETVKVLTHSSIPVLVYRTPGKATDQVLAQQYETEKRQLSEQLP</sequence>
<dbReference type="Proteomes" id="UP000704176">
    <property type="component" value="Unassembled WGS sequence"/>
</dbReference>
<proteinExistence type="inferred from homology"/>
<comment type="similarity">
    <text evidence="1">Belongs to the universal stress protein A family.</text>
</comment>
<feature type="domain" description="UspA" evidence="2">
    <location>
        <begin position="1"/>
        <end position="145"/>
    </location>
</feature>
<protein>
    <submittedName>
        <fullName evidence="3">Universal stress protein</fullName>
    </submittedName>
</protein>
<dbReference type="EMBL" id="JAIRBM010000022">
    <property type="protein sequence ID" value="MBZ6078805.1"/>
    <property type="molecule type" value="Genomic_DNA"/>
</dbReference>
<evidence type="ECO:0000256" key="1">
    <source>
        <dbReference type="ARBA" id="ARBA00008791"/>
    </source>
</evidence>
<dbReference type="Gene3D" id="3.40.50.620">
    <property type="entry name" value="HUPs"/>
    <property type="match status" value="1"/>
</dbReference>
<dbReference type="PANTHER" id="PTHR46268">
    <property type="entry name" value="STRESS RESPONSE PROTEIN NHAX"/>
    <property type="match status" value="1"/>
</dbReference>
<dbReference type="SUPFAM" id="SSF52402">
    <property type="entry name" value="Adenine nucleotide alpha hydrolases-like"/>
    <property type="match status" value="1"/>
</dbReference>
<dbReference type="CDD" id="cd00293">
    <property type="entry name" value="USP-like"/>
    <property type="match status" value="1"/>
</dbReference>
<dbReference type="InterPro" id="IPR006016">
    <property type="entry name" value="UspA"/>
</dbReference>
<dbReference type="InterPro" id="IPR006015">
    <property type="entry name" value="Universal_stress_UspA"/>
</dbReference>
<dbReference type="InterPro" id="IPR014729">
    <property type="entry name" value="Rossmann-like_a/b/a_fold"/>
</dbReference>
<evidence type="ECO:0000313" key="4">
    <source>
        <dbReference type="Proteomes" id="UP000704176"/>
    </source>
</evidence>
<keyword evidence="4" id="KW-1185">Reference proteome</keyword>